<sequence length="238" mass="26742">MRHLSLLRRYHDNNKCDRRKSWSQIDMGQIKIVVSTSAPAPSKIRESPAADLRRGVDGAPEPPPTTRLCYMGWRSVEVTTMPQLRPTRSDDEDGRRCGWPREKRLYTHDSGVIVYVRETRSDPGRFRVGQASSVGREGGSTRVSRAGPLRRGDTRPGLKGIHGYPCAGSVIIWVRQRGRVAGCVRKEGPRRLVEIMNIHGIGGHNTWKIFSCNKSTAPKKYYEEKVGNGRRAISLVPN</sequence>
<feature type="region of interest" description="Disordered" evidence="1">
    <location>
        <begin position="126"/>
        <end position="156"/>
    </location>
</feature>
<proteinExistence type="predicted"/>
<evidence type="ECO:0000313" key="2">
    <source>
        <dbReference type="EMBL" id="KAH0810935.1"/>
    </source>
</evidence>
<feature type="compositionally biased region" description="Basic and acidic residues" evidence="1">
    <location>
        <begin position="43"/>
        <end position="56"/>
    </location>
</feature>
<evidence type="ECO:0000313" key="3">
    <source>
        <dbReference type="Proteomes" id="UP000719412"/>
    </source>
</evidence>
<protein>
    <submittedName>
        <fullName evidence="2">Uncharacterized protein</fullName>
    </submittedName>
</protein>
<dbReference type="EMBL" id="JABDTM020027161">
    <property type="protein sequence ID" value="KAH0810935.1"/>
    <property type="molecule type" value="Genomic_DNA"/>
</dbReference>
<dbReference type="Proteomes" id="UP000719412">
    <property type="component" value="Unassembled WGS sequence"/>
</dbReference>
<name>A0A8J6L7Q0_TENMO</name>
<dbReference type="AlphaFoldDB" id="A0A8J6L7Q0"/>
<organism evidence="2 3">
    <name type="scientific">Tenebrio molitor</name>
    <name type="common">Yellow mealworm beetle</name>
    <dbReference type="NCBI Taxonomy" id="7067"/>
    <lineage>
        <taxon>Eukaryota</taxon>
        <taxon>Metazoa</taxon>
        <taxon>Ecdysozoa</taxon>
        <taxon>Arthropoda</taxon>
        <taxon>Hexapoda</taxon>
        <taxon>Insecta</taxon>
        <taxon>Pterygota</taxon>
        <taxon>Neoptera</taxon>
        <taxon>Endopterygota</taxon>
        <taxon>Coleoptera</taxon>
        <taxon>Polyphaga</taxon>
        <taxon>Cucujiformia</taxon>
        <taxon>Tenebrionidae</taxon>
        <taxon>Tenebrio</taxon>
    </lineage>
</organism>
<evidence type="ECO:0000256" key="1">
    <source>
        <dbReference type="SAM" id="MobiDB-lite"/>
    </source>
</evidence>
<comment type="caution">
    <text evidence="2">The sequence shown here is derived from an EMBL/GenBank/DDBJ whole genome shotgun (WGS) entry which is preliminary data.</text>
</comment>
<keyword evidence="3" id="KW-1185">Reference proteome</keyword>
<gene>
    <name evidence="2" type="ORF">GEV33_011858</name>
</gene>
<feature type="region of interest" description="Disordered" evidence="1">
    <location>
        <begin position="38"/>
        <end position="67"/>
    </location>
</feature>
<reference evidence="2" key="2">
    <citation type="submission" date="2021-08" db="EMBL/GenBank/DDBJ databases">
        <authorList>
            <person name="Eriksson T."/>
        </authorList>
    </citation>
    <scope>NUCLEOTIDE SEQUENCE</scope>
    <source>
        <strain evidence="2">Stoneville</strain>
        <tissue evidence="2">Whole head</tissue>
    </source>
</reference>
<accession>A0A8J6L7Q0</accession>
<reference evidence="2" key="1">
    <citation type="journal article" date="2020" name="J Insects Food Feed">
        <title>The yellow mealworm (Tenebrio molitor) genome: a resource for the emerging insects as food and feed industry.</title>
        <authorList>
            <person name="Eriksson T."/>
            <person name="Andere A."/>
            <person name="Kelstrup H."/>
            <person name="Emery V."/>
            <person name="Picard C."/>
        </authorList>
    </citation>
    <scope>NUCLEOTIDE SEQUENCE</scope>
    <source>
        <strain evidence="2">Stoneville</strain>
        <tissue evidence="2">Whole head</tissue>
    </source>
</reference>